<dbReference type="PROSITE" id="PS51462">
    <property type="entry name" value="NUDIX"/>
    <property type="match status" value="1"/>
</dbReference>
<keyword evidence="7" id="KW-0694">RNA-binding</keyword>
<feature type="region of interest" description="Disordered" evidence="9">
    <location>
        <begin position="22"/>
        <end position="44"/>
    </location>
</feature>
<evidence type="ECO:0000256" key="5">
    <source>
        <dbReference type="ARBA" id="ARBA00022723"/>
    </source>
</evidence>
<gene>
    <name evidence="11" type="ORF">NCGR_LOCUS3418</name>
</gene>
<evidence type="ECO:0000256" key="1">
    <source>
        <dbReference type="ARBA" id="ARBA00001936"/>
    </source>
</evidence>
<dbReference type="AlphaFoldDB" id="A0A811MK15"/>
<dbReference type="GO" id="GO:0005737">
    <property type="term" value="C:cytoplasm"/>
    <property type="evidence" value="ECO:0007669"/>
    <property type="project" value="UniProtKB-SubCell"/>
</dbReference>
<comment type="cofactor">
    <cofactor evidence="1">
        <name>Mn(2+)</name>
        <dbReference type="ChEBI" id="CHEBI:29035"/>
    </cofactor>
</comment>
<dbReference type="OrthoDB" id="18996at2759"/>
<keyword evidence="8" id="KW-0464">Manganese</keyword>
<evidence type="ECO:0000256" key="3">
    <source>
        <dbReference type="ARBA" id="ARBA00005279"/>
    </source>
</evidence>
<dbReference type="CDD" id="cd03672">
    <property type="entry name" value="NUDIX_Dcp2p_Nudt20"/>
    <property type="match status" value="1"/>
</dbReference>
<dbReference type="Pfam" id="PF00293">
    <property type="entry name" value="NUDIX"/>
    <property type="match status" value="1"/>
</dbReference>
<dbReference type="Pfam" id="PF05026">
    <property type="entry name" value="DCP2"/>
    <property type="match status" value="1"/>
</dbReference>
<comment type="subcellular location">
    <subcellularLocation>
        <location evidence="2">Cytoplasm</location>
    </subcellularLocation>
</comment>
<dbReference type="InterPro" id="IPR044099">
    <property type="entry name" value="Dcp2_NUDIX"/>
</dbReference>
<dbReference type="Proteomes" id="UP000604825">
    <property type="component" value="Unassembled WGS sequence"/>
</dbReference>
<evidence type="ECO:0000256" key="4">
    <source>
        <dbReference type="ARBA" id="ARBA00022490"/>
    </source>
</evidence>
<evidence type="ECO:0000259" key="10">
    <source>
        <dbReference type="PROSITE" id="PS51462"/>
    </source>
</evidence>
<keyword evidence="5" id="KW-0479">Metal-binding</keyword>
<proteinExistence type="inferred from homology"/>
<dbReference type="InterPro" id="IPR036189">
    <property type="entry name" value="DCP2_BoxA_sf"/>
</dbReference>
<dbReference type="PROSITE" id="PS00893">
    <property type="entry name" value="NUDIX_BOX"/>
    <property type="match status" value="1"/>
</dbReference>
<dbReference type="FunFam" id="1.10.10.1050:FF:000002">
    <property type="entry name" value="mRNA-decapping enzyme subunit 2"/>
    <property type="match status" value="1"/>
</dbReference>
<dbReference type="SUPFAM" id="SSF55811">
    <property type="entry name" value="Nudix"/>
    <property type="match status" value="1"/>
</dbReference>
<evidence type="ECO:0000256" key="9">
    <source>
        <dbReference type="SAM" id="MobiDB-lite"/>
    </source>
</evidence>
<keyword evidence="4" id="KW-0963">Cytoplasm</keyword>
<dbReference type="InterPro" id="IPR015797">
    <property type="entry name" value="NUDIX_hydrolase-like_dom_sf"/>
</dbReference>
<dbReference type="FunFam" id="3.90.79.10:FF:000003">
    <property type="entry name" value="M7GpppN-mRNA hydrolase isoform 2"/>
    <property type="match status" value="1"/>
</dbReference>
<dbReference type="Gene3D" id="3.90.79.10">
    <property type="entry name" value="Nucleoside Triphosphate Pyrophosphohydrolase"/>
    <property type="match status" value="1"/>
</dbReference>
<comment type="caution">
    <text evidence="11">The sequence shown here is derived from an EMBL/GenBank/DDBJ whole genome shotgun (WGS) entry which is preliminary data.</text>
</comment>
<evidence type="ECO:0000313" key="11">
    <source>
        <dbReference type="EMBL" id="CAD6205587.1"/>
    </source>
</evidence>
<dbReference type="GO" id="GO:0030145">
    <property type="term" value="F:manganese ion binding"/>
    <property type="evidence" value="ECO:0007669"/>
    <property type="project" value="InterPro"/>
</dbReference>
<name>A0A811MK15_9POAL</name>
<dbReference type="PANTHER" id="PTHR23114">
    <property type="entry name" value="M7GPPPN-MRNA HYDROLASE"/>
    <property type="match status" value="1"/>
</dbReference>
<dbReference type="GO" id="GO:0140933">
    <property type="term" value="F:5'-(N(7)-methylguanosine 5'-triphospho)-[mRNA] hydrolase activity"/>
    <property type="evidence" value="ECO:0007669"/>
    <property type="project" value="InterPro"/>
</dbReference>
<reference evidence="11" key="1">
    <citation type="submission" date="2020-10" db="EMBL/GenBank/DDBJ databases">
        <authorList>
            <person name="Han B."/>
            <person name="Lu T."/>
            <person name="Zhao Q."/>
            <person name="Huang X."/>
            <person name="Zhao Y."/>
        </authorList>
    </citation>
    <scope>NUCLEOTIDE SEQUENCE</scope>
</reference>
<accession>A0A811MK15</accession>
<evidence type="ECO:0000256" key="7">
    <source>
        <dbReference type="ARBA" id="ARBA00022884"/>
    </source>
</evidence>
<dbReference type="InterPro" id="IPR000086">
    <property type="entry name" value="NUDIX_hydrolase_dom"/>
</dbReference>
<dbReference type="PANTHER" id="PTHR23114:SF17">
    <property type="entry name" value="M7GPPPN-MRNA HYDROLASE"/>
    <property type="match status" value="1"/>
</dbReference>
<dbReference type="SMART" id="SM01125">
    <property type="entry name" value="DCP2"/>
    <property type="match status" value="1"/>
</dbReference>
<sequence>MALEPLQQRSVVDVGVQHQHAAGRQQATMAGGRGLNRSSSRGQLPPQELLDDLCSRFILNVPKEELESFERILFLLEQAHWFYEDNSVEHNPNLKSLSFKDFTSLMFKSCTALRPYIAHLDDIYKDFNNYKFRVPVSGAIILDDTYERCLLVKGWKAGASWSFPRGKRNKDEEDHTCAVREVLEETGCDVSTFLYLDDYIEVSIGQQRVRLYIITGVKRDTVFAPQTKKEISEISWHRIDELLPASDDAVSRAVNGMKLYMVAPFLTGLKAWIATHPPPLHQKPETSARGTVWKAKNSSSGSTPVENPVAKAVSDVQAHHVDNRPGRSFRNFRFDTASILQSMEASLRRT</sequence>
<dbReference type="EMBL" id="CAJGYO010000001">
    <property type="protein sequence ID" value="CAD6205587.1"/>
    <property type="molecule type" value="Genomic_DNA"/>
</dbReference>
<feature type="domain" description="Nudix hydrolase" evidence="10">
    <location>
        <begin position="132"/>
        <end position="259"/>
    </location>
</feature>
<dbReference type="GO" id="GO:0003723">
    <property type="term" value="F:RNA binding"/>
    <property type="evidence" value="ECO:0007669"/>
    <property type="project" value="UniProtKB-KW"/>
</dbReference>
<evidence type="ECO:0000256" key="2">
    <source>
        <dbReference type="ARBA" id="ARBA00004496"/>
    </source>
</evidence>
<dbReference type="SUPFAM" id="SSF140586">
    <property type="entry name" value="Dcp2 domain-like"/>
    <property type="match status" value="1"/>
</dbReference>
<evidence type="ECO:0000313" key="12">
    <source>
        <dbReference type="Proteomes" id="UP000604825"/>
    </source>
</evidence>
<dbReference type="InterPro" id="IPR007722">
    <property type="entry name" value="DCP2_BoxA"/>
</dbReference>
<dbReference type="GO" id="GO:0000184">
    <property type="term" value="P:nuclear-transcribed mRNA catabolic process, nonsense-mediated decay"/>
    <property type="evidence" value="ECO:0007669"/>
    <property type="project" value="InterPro"/>
</dbReference>
<protein>
    <recommendedName>
        <fullName evidence="10">Nudix hydrolase domain-containing protein</fullName>
    </recommendedName>
</protein>
<evidence type="ECO:0000256" key="6">
    <source>
        <dbReference type="ARBA" id="ARBA00022801"/>
    </source>
</evidence>
<dbReference type="Gene3D" id="1.10.10.1050">
    <property type="entry name" value="Dcp2, box A domain"/>
    <property type="match status" value="1"/>
</dbReference>
<evidence type="ECO:0000256" key="8">
    <source>
        <dbReference type="ARBA" id="ARBA00023211"/>
    </source>
</evidence>
<keyword evidence="6" id="KW-0378">Hydrolase</keyword>
<organism evidence="11 12">
    <name type="scientific">Miscanthus lutarioriparius</name>
    <dbReference type="NCBI Taxonomy" id="422564"/>
    <lineage>
        <taxon>Eukaryota</taxon>
        <taxon>Viridiplantae</taxon>
        <taxon>Streptophyta</taxon>
        <taxon>Embryophyta</taxon>
        <taxon>Tracheophyta</taxon>
        <taxon>Spermatophyta</taxon>
        <taxon>Magnoliopsida</taxon>
        <taxon>Liliopsida</taxon>
        <taxon>Poales</taxon>
        <taxon>Poaceae</taxon>
        <taxon>PACMAD clade</taxon>
        <taxon>Panicoideae</taxon>
        <taxon>Andropogonodae</taxon>
        <taxon>Andropogoneae</taxon>
        <taxon>Saccharinae</taxon>
        <taxon>Miscanthus</taxon>
    </lineage>
</organism>
<comment type="similarity">
    <text evidence="3">Belongs to the Nudix hydrolase family. DCP2 subfamily.</text>
</comment>
<dbReference type="InterPro" id="IPR020084">
    <property type="entry name" value="NUDIX_hydrolase_CS"/>
</dbReference>
<dbReference type="GO" id="GO:0000290">
    <property type="term" value="P:deadenylation-dependent decapping of nuclear-transcribed mRNA"/>
    <property type="evidence" value="ECO:0007669"/>
    <property type="project" value="InterPro"/>
</dbReference>
<keyword evidence="12" id="KW-1185">Reference proteome</keyword>